<dbReference type="Proteomes" id="UP000095192">
    <property type="component" value="Unassembled WGS sequence"/>
</dbReference>
<reference evidence="3 4" key="1">
    <citation type="journal article" date="2016" name="BMC Genomics">
        <title>Comparative genomics reveals Cyclospora cayetanensis possesses coccidia-like metabolism and invasion components but unique surface antigens.</title>
        <authorList>
            <person name="Liu S."/>
            <person name="Wang L."/>
            <person name="Zheng H."/>
            <person name="Xu Z."/>
            <person name="Roellig D.M."/>
            <person name="Li N."/>
            <person name="Frace M.A."/>
            <person name="Tang K."/>
            <person name="Arrowood M.J."/>
            <person name="Moss D.M."/>
            <person name="Zhang L."/>
            <person name="Feng Y."/>
            <person name="Xiao L."/>
        </authorList>
    </citation>
    <scope>NUCLEOTIDE SEQUENCE [LARGE SCALE GENOMIC DNA]</scope>
    <source>
        <strain evidence="3 4">CHN_HEN01</strain>
    </source>
</reference>
<sequence>MFDNKSSEDTREEKLRLLLLLGKSTGTDAKATTPLQLNRILSRSEEEFEWFNEYDKKLFGVDDEGGETNWLAKSRKRRKIPRPNYTDGLTDSGYMRLVAKYENGELDEEELQEALTKATEKLASRRRQGGAVLLPKQDILQYRSLAADGRRRRGVAPGIKPCRQDRTLKSSLGENGGQDAHSVA</sequence>
<accession>A0A1D3D713</accession>
<dbReference type="InParanoid" id="A0A1D3D713"/>
<name>A0A1D3D713_9EIME</name>
<keyword evidence="4" id="KW-1185">Reference proteome</keyword>
<evidence type="ECO:0000313" key="4">
    <source>
        <dbReference type="Proteomes" id="UP000095192"/>
    </source>
</evidence>
<evidence type="ECO:0000256" key="1">
    <source>
        <dbReference type="SAM" id="Coils"/>
    </source>
</evidence>
<dbReference type="VEuPathDB" id="ToxoDB:LOC34623283"/>
<keyword evidence="1" id="KW-0175">Coiled coil</keyword>
<dbReference type="AlphaFoldDB" id="A0A1D3D713"/>
<comment type="caution">
    <text evidence="3">The sequence shown here is derived from an EMBL/GenBank/DDBJ whole genome shotgun (WGS) entry which is preliminary data.</text>
</comment>
<evidence type="ECO:0000256" key="2">
    <source>
        <dbReference type="SAM" id="MobiDB-lite"/>
    </source>
</evidence>
<proteinExistence type="predicted"/>
<organism evidence="3 4">
    <name type="scientific">Cyclospora cayetanensis</name>
    <dbReference type="NCBI Taxonomy" id="88456"/>
    <lineage>
        <taxon>Eukaryota</taxon>
        <taxon>Sar</taxon>
        <taxon>Alveolata</taxon>
        <taxon>Apicomplexa</taxon>
        <taxon>Conoidasida</taxon>
        <taxon>Coccidia</taxon>
        <taxon>Eucoccidiorida</taxon>
        <taxon>Eimeriorina</taxon>
        <taxon>Eimeriidae</taxon>
        <taxon>Cyclospora</taxon>
    </lineage>
</organism>
<feature type="region of interest" description="Disordered" evidence="2">
    <location>
        <begin position="150"/>
        <end position="184"/>
    </location>
</feature>
<gene>
    <name evidence="3" type="ORF">cyc_07287</name>
</gene>
<dbReference type="VEuPathDB" id="ToxoDB:cyc_07287"/>
<feature type="coiled-coil region" evidence="1">
    <location>
        <begin position="101"/>
        <end position="128"/>
    </location>
</feature>
<dbReference type="EMBL" id="JROU02000457">
    <property type="protein sequence ID" value="OEH79234.1"/>
    <property type="molecule type" value="Genomic_DNA"/>
</dbReference>
<evidence type="ECO:0000313" key="3">
    <source>
        <dbReference type="EMBL" id="OEH79234.1"/>
    </source>
</evidence>
<protein>
    <submittedName>
        <fullName evidence="3">Snf2 family N-terminal domain-containing protein</fullName>
    </submittedName>
</protein>